<dbReference type="InterPro" id="IPR023804">
    <property type="entry name" value="DUF3792_TM"/>
</dbReference>
<accession>A0A9D1W237</accession>
<proteinExistence type="predicted"/>
<keyword evidence="1" id="KW-0472">Membrane</keyword>
<sequence length="125" mass="12839">MKKEVSGAAAEVGKSVCLAAVVTLAAVLLFALVIKLFAVPSAVIMPVNQVIKVLAVFCGCFFCLRPERAALKGAIVGACAGVLTYFLFAVIAGEISFGWGNVLDFLLGALAGFLSGALCTLVRGK</sequence>
<evidence type="ECO:0000313" key="2">
    <source>
        <dbReference type="EMBL" id="HIX50877.1"/>
    </source>
</evidence>
<evidence type="ECO:0000256" key="1">
    <source>
        <dbReference type="SAM" id="Phobius"/>
    </source>
</evidence>
<comment type="caution">
    <text evidence="2">The sequence shown here is derived from an EMBL/GenBank/DDBJ whole genome shotgun (WGS) entry which is preliminary data.</text>
</comment>
<reference evidence="2" key="1">
    <citation type="journal article" date="2021" name="PeerJ">
        <title>Extensive microbial diversity within the chicken gut microbiome revealed by metagenomics and culture.</title>
        <authorList>
            <person name="Gilroy R."/>
            <person name="Ravi A."/>
            <person name="Getino M."/>
            <person name="Pursley I."/>
            <person name="Horton D.L."/>
            <person name="Alikhan N.F."/>
            <person name="Baker D."/>
            <person name="Gharbi K."/>
            <person name="Hall N."/>
            <person name="Watson M."/>
            <person name="Adriaenssens E.M."/>
            <person name="Foster-Nyarko E."/>
            <person name="Jarju S."/>
            <person name="Secka A."/>
            <person name="Antonio M."/>
            <person name="Oren A."/>
            <person name="Chaudhuri R.R."/>
            <person name="La Ragione R."/>
            <person name="Hildebrand F."/>
            <person name="Pallen M.J."/>
        </authorList>
    </citation>
    <scope>NUCLEOTIDE SEQUENCE</scope>
    <source>
        <strain evidence="2">2189</strain>
    </source>
</reference>
<reference evidence="2" key="2">
    <citation type="submission" date="2021-04" db="EMBL/GenBank/DDBJ databases">
        <authorList>
            <person name="Gilroy R."/>
        </authorList>
    </citation>
    <scope>NUCLEOTIDE SEQUENCE</scope>
    <source>
        <strain evidence="2">2189</strain>
    </source>
</reference>
<gene>
    <name evidence="2" type="ORF">H9851_06320</name>
</gene>
<feature type="transmembrane region" description="Helical" evidence="1">
    <location>
        <begin position="43"/>
        <end position="64"/>
    </location>
</feature>
<organism evidence="2 3">
    <name type="scientific">Candidatus Borkfalkia faecavium</name>
    <dbReference type="NCBI Taxonomy" id="2838508"/>
    <lineage>
        <taxon>Bacteria</taxon>
        <taxon>Bacillati</taxon>
        <taxon>Bacillota</taxon>
        <taxon>Clostridia</taxon>
        <taxon>Christensenellales</taxon>
        <taxon>Christensenellaceae</taxon>
        <taxon>Candidatus Borkfalkia</taxon>
    </lineage>
</organism>
<name>A0A9D1W237_9FIRM</name>
<dbReference type="Pfam" id="PF12670">
    <property type="entry name" value="DUF3792"/>
    <property type="match status" value="1"/>
</dbReference>
<dbReference type="Proteomes" id="UP000886847">
    <property type="component" value="Unassembled WGS sequence"/>
</dbReference>
<dbReference type="NCBIfam" id="TIGR04086">
    <property type="entry name" value="TIGR04086_membr"/>
    <property type="match status" value="1"/>
</dbReference>
<feature type="transmembrane region" description="Helical" evidence="1">
    <location>
        <begin position="76"/>
        <end position="99"/>
    </location>
</feature>
<evidence type="ECO:0000313" key="3">
    <source>
        <dbReference type="Proteomes" id="UP000886847"/>
    </source>
</evidence>
<keyword evidence="1" id="KW-0812">Transmembrane</keyword>
<dbReference type="EMBL" id="DXEW01000029">
    <property type="protein sequence ID" value="HIX50877.1"/>
    <property type="molecule type" value="Genomic_DNA"/>
</dbReference>
<protein>
    <submittedName>
        <fullName evidence="2">TIGR04086 family membrane protein</fullName>
    </submittedName>
</protein>
<feature type="transmembrane region" description="Helical" evidence="1">
    <location>
        <begin position="105"/>
        <end position="122"/>
    </location>
</feature>
<keyword evidence="1" id="KW-1133">Transmembrane helix</keyword>
<feature type="transmembrane region" description="Helical" evidence="1">
    <location>
        <begin position="12"/>
        <end position="37"/>
    </location>
</feature>
<dbReference type="AlphaFoldDB" id="A0A9D1W237"/>